<name>A0AAN0KAW6_9GAMM</name>
<sequence length="54" mass="5620">MAFREQRLWTRASAVVAERACAALEIDSGKTAGTALDDSRSAGINAEVAARALA</sequence>
<evidence type="ECO:0000313" key="1">
    <source>
        <dbReference type="EMBL" id="BES85222.1"/>
    </source>
</evidence>
<dbReference type="Proteomes" id="UP001377830">
    <property type="component" value="Chromosome"/>
</dbReference>
<gene>
    <name evidence="1" type="ORF">PEC302110_23190</name>
</gene>
<organism evidence="1 2">
    <name type="scientific">Pectobacterium araliae</name>
    <dbReference type="NCBI Taxonomy" id="3073862"/>
    <lineage>
        <taxon>Bacteria</taxon>
        <taxon>Pseudomonadati</taxon>
        <taxon>Pseudomonadota</taxon>
        <taxon>Gammaproteobacteria</taxon>
        <taxon>Enterobacterales</taxon>
        <taxon>Pectobacteriaceae</taxon>
        <taxon>Pectobacterium</taxon>
    </lineage>
</organism>
<evidence type="ECO:0000313" key="2">
    <source>
        <dbReference type="Proteomes" id="UP001377830"/>
    </source>
</evidence>
<reference evidence="2" key="1">
    <citation type="journal article" date="2024" name="Int. J. Syst. Evol. Microbiol.">
        <title>Pectobacterium araliae sp. nov., a pathogen causing bacterial soft rot of Japanese angelica tree in Japan.</title>
        <authorList>
            <person name="Sawada H."/>
            <person name="Someya N."/>
            <person name="Morohoshi T."/>
            <person name="Ono M."/>
            <person name="Satou M."/>
        </authorList>
    </citation>
    <scope>NUCLEOTIDE SEQUENCE [LARGE SCALE GENOMIC DNA]</scope>
    <source>
        <strain evidence="2">MAFF 302110</strain>
    </source>
</reference>
<keyword evidence="2" id="KW-1185">Reference proteome</keyword>
<protein>
    <submittedName>
        <fullName evidence="1">Uncharacterized protein</fullName>
    </submittedName>
</protein>
<dbReference type="KEGG" id="parl:PEC302110_23190"/>
<proteinExistence type="predicted"/>
<dbReference type="AlphaFoldDB" id="A0AAN0KAW6"/>
<accession>A0AAN0KAW6</accession>
<dbReference type="EMBL" id="AP028908">
    <property type="protein sequence ID" value="BES85222.1"/>
    <property type="molecule type" value="Genomic_DNA"/>
</dbReference>